<name>A0A6P1YTG6_9HYPH</name>
<evidence type="ECO:0000313" key="6">
    <source>
        <dbReference type="EMBL" id="QIB36335.1"/>
    </source>
</evidence>
<proteinExistence type="inferred from homology"/>
<dbReference type="KEGG" id="apra:G3A50_17585"/>
<gene>
    <name evidence="6" type="ORF">G3A50_17585</name>
</gene>
<dbReference type="SUPFAM" id="SSF53850">
    <property type="entry name" value="Periplasmic binding protein-like II"/>
    <property type="match status" value="1"/>
</dbReference>
<dbReference type="Gene3D" id="3.40.190.290">
    <property type="match status" value="1"/>
</dbReference>
<keyword evidence="4" id="KW-0804">Transcription</keyword>
<evidence type="ECO:0000259" key="5">
    <source>
        <dbReference type="PROSITE" id="PS50931"/>
    </source>
</evidence>
<dbReference type="EMBL" id="CP048630">
    <property type="protein sequence ID" value="QIB36335.1"/>
    <property type="molecule type" value="Genomic_DNA"/>
</dbReference>
<dbReference type="GO" id="GO:0043565">
    <property type="term" value="F:sequence-specific DNA binding"/>
    <property type="evidence" value="ECO:0007669"/>
    <property type="project" value="TreeGrafter"/>
</dbReference>
<dbReference type="Pfam" id="PF00126">
    <property type="entry name" value="HTH_1"/>
    <property type="match status" value="1"/>
</dbReference>
<keyword evidence="7" id="KW-1185">Reference proteome</keyword>
<dbReference type="GO" id="GO:0003700">
    <property type="term" value="F:DNA-binding transcription factor activity"/>
    <property type="evidence" value="ECO:0007669"/>
    <property type="project" value="InterPro"/>
</dbReference>
<dbReference type="GO" id="GO:0006351">
    <property type="term" value="P:DNA-templated transcription"/>
    <property type="evidence" value="ECO:0007669"/>
    <property type="project" value="TreeGrafter"/>
</dbReference>
<dbReference type="InterPro" id="IPR036390">
    <property type="entry name" value="WH_DNA-bd_sf"/>
</dbReference>
<dbReference type="PROSITE" id="PS50931">
    <property type="entry name" value="HTH_LYSR"/>
    <property type="match status" value="1"/>
</dbReference>
<dbReference type="FunFam" id="1.10.10.10:FF:000001">
    <property type="entry name" value="LysR family transcriptional regulator"/>
    <property type="match status" value="1"/>
</dbReference>
<dbReference type="PANTHER" id="PTHR30537:SF5">
    <property type="entry name" value="HTH-TYPE TRANSCRIPTIONAL ACTIVATOR TTDR-RELATED"/>
    <property type="match status" value="1"/>
</dbReference>
<dbReference type="Pfam" id="PF03466">
    <property type="entry name" value="LysR_substrate"/>
    <property type="match status" value="1"/>
</dbReference>
<evidence type="ECO:0000256" key="3">
    <source>
        <dbReference type="ARBA" id="ARBA00023125"/>
    </source>
</evidence>
<dbReference type="InterPro" id="IPR005119">
    <property type="entry name" value="LysR_subst-bd"/>
</dbReference>
<protein>
    <submittedName>
        <fullName evidence="6">LysR family transcriptional regulator</fullName>
    </submittedName>
</protein>
<dbReference type="AlphaFoldDB" id="A0A6P1YTG6"/>
<evidence type="ECO:0000256" key="2">
    <source>
        <dbReference type="ARBA" id="ARBA00023015"/>
    </source>
</evidence>
<dbReference type="InterPro" id="IPR000847">
    <property type="entry name" value="LysR_HTH_N"/>
</dbReference>
<dbReference type="PANTHER" id="PTHR30537">
    <property type="entry name" value="HTH-TYPE TRANSCRIPTIONAL REGULATOR"/>
    <property type="match status" value="1"/>
</dbReference>
<dbReference type="FunFam" id="3.40.190.290:FF:000001">
    <property type="entry name" value="Transcriptional regulator, LysR family"/>
    <property type="match status" value="1"/>
</dbReference>
<dbReference type="InterPro" id="IPR036388">
    <property type="entry name" value="WH-like_DNA-bd_sf"/>
</dbReference>
<reference evidence="6 7" key="1">
    <citation type="submission" date="2020-02" db="EMBL/GenBank/DDBJ databases">
        <authorList>
            <person name="Li G."/>
        </authorList>
    </citation>
    <scope>NUCLEOTIDE SEQUENCE [LARGE SCALE GENOMIC DNA]</scope>
    <source>
        <strain evidence="6 7">DSM 102029</strain>
    </source>
</reference>
<evidence type="ECO:0000256" key="1">
    <source>
        <dbReference type="ARBA" id="ARBA00009437"/>
    </source>
</evidence>
<dbReference type="InterPro" id="IPR058163">
    <property type="entry name" value="LysR-type_TF_proteobact-type"/>
</dbReference>
<evidence type="ECO:0000256" key="4">
    <source>
        <dbReference type="ARBA" id="ARBA00023163"/>
    </source>
</evidence>
<organism evidence="6 7">
    <name type="scientific">Ancylobacter pratisalsi</name>
    <dbReference type="NCBI Taxonomy" id="1745854"/>
    <lineage>
        <taxon>Bacteria</taxon>
        <taxon>Pseudomonadati</taxon>
        <taxon>Pseudomonadota</taxon>
        <taxon>Alphaproteobacteria</taxon>
        <taxon>Hyphomicrobiales</taxon>
        <taxon>Xanthobacteraceae</taxon>
        <taxon>Ancylobacter</taxon>
    </lineage>
</organism>
<comment type="similarity">
    <text evidence="1">Belongs to the LysR transcriptional regulatory family.</text>
</comment>
<feature type="domain" description="HTH lysR-type" evidence="5">
    <location>
        <begin position="1"/>
        <end position="59"/>
    </location>
</feature>
<dbReference type="Gene3D" id="1.10.10.10">
    <property type="entry name" value="Winged helix-like DNA-binding domain superfamily/Winged helix DNA-binding domain"/>
    <property type="match status" value="1"/>
</dbReference>
<keyword evidence="2" id="KW-0805">Transcription regulation</keyword>
<sequence>MDRLTSMAALVKAADLGSFTAAGTALGISSQMVGKHVSFLEERLGAQLLHRSTRRQSLTAIGQTFYERCRLVLDEVEAAEATARESSTTPRGRLRVSAPVTFGSIALAPLISDFLRIYPQVEIALDLTDRYVDVVGEGYDAVIRLGPLKDSELTSRALVPYQLIACASPGYLATRGTPRTPADLVAHDCLGFVFASGQPFSEWRFDKEGHVHKVRVRSRFQVNDARVLQAAALDGQGIILQANLILTDDLTAGRLVQVLPDYETPTRALHILFAATRPPTQTLRSFIDHVAGRFGKRPSSGKH</sequence>
<dbReference type="SUPFAM" id="SSF46785">
    <property type="entry name" value="Winged helix' DNA-binding domain"/>
    <property type="match status" value="1"/>
</dbReference>
<accession>A0A6P1YTG6</accession>
<dbReference type="Proteomes" id="UP000464751">
    <property type="component" value="Chromosome"/>
</dbReference>
<keyword evidence="3" id="KW-0238">DNA-binding</keyword>
<evidence type="ECO:0000313" key="7">
    <source>
        <dbReference type="Proteomes" id="UP000464751"/>
    </source>
</evidence>